<dbReference type="InterPro" id="IPR015341">
    <property type="entry name" value="Glyco_hydro_38_cen"/>
</dbReference>
<keyword evidence="2" id="KW-0479">Metal-binding</keyword>
<keyword evidence="4" id="KW-0326">Glycosidase</keyword>
<dbReference type="PANTHER" id="PTHR46017:SF2">
    <property type="entry name" value="MANNOSYLGLYCERATE HYDROLASE"/>
    <property type="match status" value="1"/>
</dbReference>
<accession>A0ABS0D299</accession>
<evidence type="ECO:0000256" key="4">
    <source>
        <dbReference type="ARBA" id="ARBA00023295"/>
    </source>
</evidence>
<evidence type="ECO:0000256" key="1">
    <source>
        <dbReference type="ARBA" id="ARBA00009792"/>
    </source>
</evidence>
<dbReference type="InterPro" id="IPR011013">
    <property type="entry name" value="Gal_mutarotase_sf_dom"/>
</dbReference>
<evidence type="ECO:0000313" key="7">
    <source>
        <dbReference type="Proteomes" id="UP000702209"/>
    </source>
</evidence>
<organism evidence="6 7">
    <name type="scientific">Nocardia amamiensis</name>
    <dbReference type="NCBI Taxonomy" id="404578"/>
    <lineage>
        <taxon>Bacteria</taxon>
        <taxon>Bacillati</taxon>
        <taxon>Actinomycetota</taxon>
        <taxon>Actinomycetes</taxon>
        <taxon>Mycobacteriales</taxon>
        <taxon>Nocardiaceae</taxon>
        <taxon>Nocardia</taxon>
    </lineage>
</organism>
<dbReference type="Gene3D" id="2.60.40.2220">
    <property type="match status" value="1"/>
</dbReference>
<keyword evidence="7" id="KW-1185">Reference proteome</keyword>
<evidence type="ECO:0000256" key="3">
    <source>
        <dbReference type="ARBA" id="ARBA00022801"/>
    </source>
</evidence>
<dbReference type="InterPro" id="IPR028995">
    <property type="entry name" value="Glyco_hydro_57/38_cen_sf"/>
</dbReference>
<dbReference type="Gene3D" id="2.70.98.30">
    <property type="entry name" value="Golgi alpha-mannosidase II, domain 4"/>
    <property type="match status" value="1"/>
</dbReference>
<sequence length="903" mass="99413">MAADRVAVVVPHTHWDREWYAPFETMRFHLVRFLDELIETMENDPDLPVFLLDGQAVIVEDYLQVRRSQRDRVMALVAQGRLRLGPFYVQPDEFHVTGEAIVRNLLVGCEVARGFGRVMREGYLPDTFGHVYQLPQILRGFDIDTFYAMRGFGFDIEETGSEFFWQAPDGSRVLATWLSESYSNAAVLSPDPKSMSLHHGTLVRYDSLTELLDRLAQHSRTGVLLLLNGGDHLRVQAEVPTAIAALNAESTVKLQLGGLEEYHELSLACPPKIVIEGELRRGRRHDVFDGIGSTRTPLKAVNEQVESLLCGVAERLDALAMGVDGRSSRDSLRFAWGELLKNHAHDSICGCSVDTVHQDMIDRYQGVKRIAEAVTRDALERISHAVASPVAPQQVPIVVINLSAHPRTDVVEVDVLPDLDAPLGERRFGWTQGASVDWAAYTLLDANQHSVPFTVSSAEQIVVADTLNRRKELRQDHITFVATDVAPLGNATYQLVPTREIPHYSPAQHEPAVERTARGLRNAHLDVVVADSGTVSITHRGTGRTFAGLLELIDDGDAGDEYGFGPLPDDELVSSTASTWRVEAGSSPDTLTMFATMDLPIRLRPDRRTRSAETVELPIMMELRLNAHSDRLDVMVLVDNLAEDHRLRMRFPTGTGNSHSRAESAFGVVHRDGAQTPVTSEWAEAPTGVFALRRFVATHDNTAGVQVLTEGLHEYFCTEEGTLEVTLLRSVGWLARLDHPLRQHKIGPALPTPEAQCAGRRAFRLAVRPYRSGDPTGLLYKAAEEFSVPLVGCAIQGTGPTGGCTTIGDAPGLLRLAITPADVVLSAMKVAEDGDGIILRAFNSSNDNVTAQLRFGIDLADATVCNLEERPRQAPIPIVGRALSIDLRGGEICTLRLRRPDTR</sequence>
<proteinExistence type="inferred from homology"/>
<protein>
    <recommendedName>
        <fullName evidence="5">Glycoside hydrolase family 38 central domain-containing protein</fullName>
    </recommendedName>
</protein>
<dbReference type="Pfam" id="PF09261">
    <property type="entry name" value="Alpha-mann_mid"/>
    <property type="match status" value="1"/>
</dbReference>
<dbReference type="Pfam" id="PF07748">
    <property type="entry name" value="Glyco_hydro_38C"/>
    <property type="match status" value="1"/>
</dbReference>
<dbReference type="InterPro" id="IPR037094">
    <property type="entry name" value="Glyco_hydro_38_cen_sf"/>
</dbReference>
<keyword evidence="3" id="KW-0378">Hydrolase</keyword>
<dbReference type="InterPro" id="IPR027291">
    <property type="entry name" value="Glyco_hydro_38_N_sf"/>
</dbReference>
<reference evidence="6 7" key="1">
    <citation type="submission" date="2020-10" db="EMBL/GenBank/DDBJ databases">
        <title>Identification of Nocardia species via Next-generation sequencing and recognition of intraspecies genetic diversity.</title>
        <authorList>
            <person name="Li P."/>
            <person name="Li P."/>
            <person name="Lu B."/>
        </authorList>
    </citation>
    <scope>NUCLEOTIDE SEQUENCE [LARGE SCALE GENOMIC DNA]</scope>
    <source>
        <strain evidence="6 7">BJ06-0157</strain>
    </source>
</reference>
<evidence type="ECO:0000313" key="6">
    <source>
        <dbReference type="EMBL" id="MBF6302771.1"/>
    </source>
</evidence>
<dbReference type="EMBL" id="JADLQX010000056">
    <property type="protein sequence ID" value="MBF6302771.1"/>
    <property type="molecule type" value="Genomic_DNA"/>
</dbReference>
<dbReference type="Pfam" id="PF01074">
    <property type="entry name" value="Glyco_hydro_38N"/>
    <property type="match status" value="1"/>
</dbReference>
<dbReference type="InterPro" id="IPR041147">
    <property type="entry name" value="GH38_C"/>
</dbReference>
<dbReference type="Gene3D" id="3.20.110.10">
    <property type="entry name" value="Glycoside hydrolase 38, N terminal domain"/>
    <property type="match status" value="1"/>
</dbReference>
<dbReference type="Proteomes" id="UP000702209">
    <property type="component" value="Unassembled WGS sequence"/>
</dbReference>
<gene>
    <name evidence="6" type="ORF">IU459_35345</name>
</gene>
<dbReference type="InterPro" id="IPR011682">
    <property type="entry name" value="Glyco_hydro_38_C"/>
</dbReference>
<comment type="caution">
    <text evidence="6">The sequence shown here is derived from an EMBL/GenBank/DDBJ whole genome shotgun (WGS) entry which is preliminary data.</text>
</comment>
<dbReference type="SUPFAM" id="SSF88688">
    <property type="entry name" value="Families 57/38 glycoside transferase middle domain"/>
    <property type="match status" value="1"/>
</dbReference>
<dbReference type="InterPro" id="IPR011330">
    <property type="entry name" value="Glyco_hydro/deAcase_b/a-brl"/>
</dbReference>
<dbReference type="SMART" id="SM00872">
    <property type="entry name" value="Alpha-mann_mid"/>
    <property type="match status" value="1"/>
</dbReference>
<name>A0ABS0D299_9NOCA</name>
<dbReference type="SUPFAM" id="SSF74650">
    <property type="entry name" value="Galactose mutarotase-like"/>
    <property type="match status" value="1"/>
</dbReference>
<dbReference type="Gene3D" id="1.20.1270.50">
    <property type="entry name" value="Glycoside hydrolase family 38, central domain"/>
    <property type="match status" value="1"/>
</dbReference>
<dbReference type="PANTHER" id="PTHR46017">
    <property type="entry name" value="ALPHA-MANNOSIDASE 2C1"/>
    <property type="match status" value="1"/>
</dbReference>
<dbReference type="SUPFAM" id="SSF88713">
    <property type="entry name" value="Glycoside hydrolase/deacetylase"/>
    <property type="match status" value="1"/>
</dbReference>
<dbReference type="Gene3D" id="2.60.40.2210">
    <property type="match status" value="1"/>
</dbReference>
<feature type="domain" description="Glycoside hydrolase family 38 central" evidence="5">
    <location>
        <begin position="286"/>
        <end position="364"/>
    </location>
</feature>
<comment type="similarity">
    <text evidence="1">Belongs to the glycosyl hydrolase 38 family.</text>
</comment>
<dbReference type="RefSeq" id="WP_195133953.1">
    <property type="nucleotide sequence ID" value="NZ_JADLQX010000056.1"/>
</dbReference>
<dbReference type="InterPro" id="IPR000602">
    <property type="entry name" value="Glyco_hydro_38_N"/>
</dbReference>
<evidence type="ECO:0000256" key="2">
    <source>
        <dbReference type="ARBA" id="ARBA00022723"/>
    </source>
</evidence>
<evidence type="ECO:0000259" key="5">
    <source>
        <dbReference type="SMART" id="SM00872"/>
    </source>
</evidence>
<dbReference type="Pfam" id="PF17677">
    <property type="entry name" value="Glyco_hydro38C2"/>
    <property type="match status" value="1"/>
</dbReference>